<dbReference type="GO" id="GO:0019239">
    <property type="term" value="F:deaminase activity"/>
    <property type="evidence" value="ECO:0007669"/>
    <property type="project" value="TreeGrafter"/>
</dbReference>
<accession>A0A1H9CYK1</accession>
<dbReference type="Proteomes" id="UP000198749">
    <property type="component" value="Unassembled WGS sequence"/>
</dbReference>
<dbReference type="SUPFAM" id="SSF55298">
    <property type="entry name" value="YjgF-like"/>
    <property type="match status" value="1"/>
</dbReference>
<dbReference type="NCBIfam" id="TIGR00004">
    <property type="entry name" value="Rid family detoxifying hydrolase"/>
    <property type="match status" value="1"/>
</dbReference>
<dbReference type="AlphaFoldDB" id="A0A1H9CYK1"/>
<sequence length="128" mass="13674">MPTKTIIATENAPSAIGTYSQAVKVDNTVYMSGQIPLVPATMEMVTESFEAQAVQVFDNLKAVAEAAGGSMNDLVKVNILLTDLANFATVNEVMARYFDQPYPARAAYAVKALPKDADIEVEAVMVLG</sequence>
<evidence type="ECO:0000313" key="3">
    <source>
        <dbReference type="Proteomes" id="UP000198749"/>
    </source>
</evidence>
<dbReference type="GO" id="GO:0005829">
    <property type="term" value="C:cytosol"/>
    <property type="evidence" value="ECO:0007669"/>
    <property type="project" value="TreeGrafter"/>
</dbReference>
<dbReference type="Pfam" id="PF01042">
    <property type="entry name" value="Ribonuc_L-PSP"/>
    <property type="match status" value="1"/>
</dbReference>
<reference evidence="3" key="1">
    <citation type="submission" date="2016-10" db="EMBL/GenBank/DDBJ databases">
        <authorList>
            <person name="Varghese N."/>
            <person name="Submissions S."/>
        </authorList>
    </citation>
    <scope>NUCLEOTIDE SEQUENCE [LARGE SCALE GENOMIC DNA]</scope>
    <source>
        <strain evidence="3">DSM 18887</strain>
    </source>
</reference>
<dbReference type="PANTHER" id="PTHR11803">
    <property type="entry name" value="2-IMINOBUTANOATE/2-IMINOPROPANOATE DEAMINASE RIDA"/>
    <property type="match status" value="1"/>
</dbReference>
<name>A0A1H9CYK1_9GAMM</name>
<dbReference type="InterPro" id="IPR035959">
    <property type="entry name" value="RutC-like_sf"/>
</dbReference>
<dbReference type="Gene3D" id="3.30.1330.40">
    <property type="entry name" value="RutC-like"/>
    <property type="match status" value="1"/>
</dbReference>
<dbReference type="STRING" id="355243.SAMN03080615_00236"/>
<dbReference type="OrthoDB" id="9803101at2"/>
<dbReference type="InterPro" id="IPR006175">
    <property type="entry name" value="YjgF/YER057c/UK114"/>
</dbReference>
<protein>
    <submittedName>
        <fullName evidence="2">Reactive intermediate/imine deaminase</fullName>
    </submittedName>
</protein>
<comment type="similarity">
    <text evidence="1">Belongs to the RutC family.</text>
</comment>
<dbReference type="CDD" id="cd00448">
    <property type="entry name" value="YjgF_YER057c_UK114_family"/>
    <property type="match status" value="1"/>
</dbReference>
<evidence type="ECO:0000256" key="1">
    <source>
        <dbReference type="ARBA" id="ARBA00010552"/>
    </source>
</evidence>
<dbReference type="InterPro" id="IPR006056">
    <property type="entry name" value="RidA"/>
</dbReference>
<dbReference type="EMBL" id="FOGB01000001">
    <property type="protein sequence ID" value="SEQ06207.1"/>
    <property type="molecule type" value="Genomic_DNA"/>
</dbReference>
<organism evidence="2 3">
    <name type="scientific">Amphritea atlantica</name>
    <dbReference type="NCBI Taxonomy" id="355243"/>
    <lineage>
        <taxon>Bacteria</taxon>
        <taxon>Pseudomonadati</taxon>
        <taxon>Pseudomonadota</taxon>
        <taxon>Gammaproteobacteria</taxon>
        <taxon>Oceanospirillales</taxon>
        <taxon>Oceanospirillaceae</taxon>
        <taxon>Amphritea</taxon>
    </lineage>
</organism>
<keyword evidence="3" id="KW-1185">Reference proteome</keyword>
<gene>
    <name evidence="2" type="ORF">SAMN03080615_00236</name>
</gene>
<proteinExistence type="inferred from homology"/>
<evidence type="ECO:0000313" key="2">
    <source>
        <dbReference type="EMBL" id="SEQ06207.1"/>
    </source>
</evidence>
<dbReference type="PANTHER" id="PTHR11803:SF39">
    <property type="entry name" value="2-IMINOBUTANOATE_2-IMINOPROPANOATE DEAMINASE"/>
    <property type="match status" value="1"/>
</dbReference>
<dbReference type="RefSeq" id="WP_091352833.1">
    <property type="nucleotide sequence ID" value="NZ_AP025284.1"/>
</dbReference>
<dbReference type="FunFam" id="3.30.1330.40:FF:000001">
    <property type="entry name" value="L-PSP family endoribonuclease"/>
    <property type="match status" value="1"/>
</dbReference>